<evidence type="ECO:0000313" key="2">
    <source>
        <dbReference type="EMBL" id="OGG12023.1"/>
    </source>
</evidence>
<dbReference type="EMBL" id="MFIZ01000005">
    <property type="protein sequence ID" value="OGG12023.1"/>
    <property type="molecule type" value="Genomic_DNA"/>
</dbReference>
<dbReference type="Proteomes" id="UP000177268">
    <property type="component" value="Unassembled WGS sequence"/>
</dbReference>
<dbReference type="InterPro" id="IPR029044">
    <property type="entry name" value="Nucleotide-diphossugar_trans"/>
</dbReference>
<reference evidence="2 3" key="1">
    <citation type="journal article" date="2016" name="Nat. Commun.">
        <title>Thousands of microbial genomes shed light on interconnected biogeochemical processes in an aquifer system.</title>
        <authorList>
            <person name="Anantharaman K."/>
            <person name="Brown C.T."/>
            <person name="Hug L.A."/>
            <person name="Sharon I."/>
            <person name="Castelle C.J."/>
            <person name="Probst A.J."/>
            <person name="Thomas B.C."/>
            <person name="Singh A."/>
            <person name="Wilkins M.J."/>
            <person name="Karaoz U."/>
            <person name="Brodie E.L."/>
            <person name="Williams K.H."/>
            <person name="Hubbard S.S."/>
            <person name="Banfield J.F."/>
        </authorList>
    </citation>
    <scope>NUCLEOTIDE SEQUENCE [LARGE SCALE GENOMIC DNA]</scope>
</reference>
<dbReference type="Gene3D" id="3.90.550.10">
    <property type="entry name" value="Spore Coat Polysaccharide Biosynthesis Protein SpsA, Chain A"/>
    <property type="match status" value="1"/>
</dbReference>
<dbReference type="InterPro" id="IPR050834">
    <property type="entry name" value="Glycosyltransf_2"/>
</dbReference>
<gene>
    <name evidence="2" type="ORF">A2Z00_03240</name>
</gene>
<dbReference type="STRING" id="1798370.A2Z00_03240"/>
<dbReference type="PANTHER" id="PTHR43685:SF2">
    <property type="entry name" value="GLYCOSYLTRANSFERASE 2-LIKE DOMAIN-CONTAINING PROTEIN"/>
    <property type="match status" value="1"/>
</dbReference>
<organism evidence="2 3">
    <name type="scientific">Candidatus Gottesmanbacteria bacterium RBG_13_45_10</name>
    <dbReference type="NCBI Taxonomy" id="1798370"/>
    <lineage>
        <taxon>Bacteria</taxon>
        <taxon>Candidatus Gottesmaniibacteriota</taxon>
    </lineage>
</organism>
<comment type="caution">
    <text evidence="2">The sequence shown here is derived from an EMBL/GenBank/DDBJ whole genome shotgun (WGS) entry which is preliminary data.</text>
</comment>
<accession>A0A1F5ZI58</accession>
<feature type="domain" description="Glycosyltransferase 2-like" evidence="1">
    <location>
        <begin position="3"/>
        <end position="162"/>
    </location>
</feature>
<sequence>MISIVIPTLNEEKFLPSLLSSLVKQSKKVFEIVVVDGSSKDKTVAIAQSFASDLPKLQVIVGQKANLPRQRNIGAKATTGEWLVFIDADSVVFPHFIERISTYIHEAHPSFFTTWARPDSEHPGDANITLLANMLLETSIVLHRPFAPGPLTIVSREVFNRLGGYDETHAFHEDVDFGMRAHKEHIPFAIIPETLYVWSLRRLRNQGTLKVVQQYLLSAFPVLLFKRPMKYMPGYIMGGHLYKKKRKIKRLALKQYEKKLKSIMKELLE</sequence>
<dbReference type="InterPro" id="IPR001173">
    <property type="entry name" value="Glyco_trans_2-like"/>
</dbReference>
<name>A0A1F5ZI58_9BACT</name>
<protein>
    <recommendedName>
        <fullName evidence="1">Glycosyltransferase 2-like domain-containing protein</fullName>
    </recommendedName>
</protein>
<evidence type="ECO:0000313" key="3">
    <source>
        <dbReference type="Proteomes" id="UP000177268"/>
    </source>
</evidence>
<dbReference type="PANTHER" id="PTHR43685">
    <property type="entry name" value="GLYCOSYLTRANSFERASE"/>
    <property type="match status" value="1"/>
</dbReference>
<dbReference type="AlphaFoldDB" id="A0A1F5ZI58"/>
<evidence type="ECO:0000259" key="1">
    <source>
        <dbReference type="Pfam" id="PF00535"/>
    </source>
</evidence>
<proteinExistence type="predicted"/>
<dbReference type="SUPFAM" id="SSF53448">
    <property type="entry name" value="Nucleotide-diphospho-sugar transferases"/>
    <property type="match status" value="1"/>
</dbReference>
<dbReference type="Pfam" id="PF00535">
    <property type="entry name" value="Glycos_transf_2"/>
    <property type="match status" value="1"/>
</dbReference>